<proteinExistence type="predicted"/>
<dbReference type="GeneID" id="74354528"/>
<feature type="transmembrane region" description="Helical" evidence="1">
    <location>
        <begin position="20"/>
        <end position="42"/>
    </location>
</feature>
<dbReference type="Proteomes" id="UP000254626">
    <property type="component" value="Unassembled WGS sequence"/>
</dbReference>
<dbReference type="EMBL" id="UHIP01000001">
    <property type="protein sequence ID" value="SUP22986.1"/>
    <property type="molecule type" value="Genomic_DNA"/>
</dbReference>
<keyword evidence="1" id="KW-0812">Transmembrane</keyword>
<organism evidence="2 3">
    <name type="scientific">Vibrio fluvialis</name>
    <dbReference type="NCBI Taxonomy" id="676"/>
    <lineage>
        <taxon>Bacteria</taxon>
        <taxon>Pseudomonadati</taxon>
        <taxon>Pseudomonadota</taxon>
        <taxon>Gammaproteobacteria</taxon>
        <taxon>Vibrionales</taxon>
        <taxon>Vibrionaceae</taxon>
        <taxon>Vibrio</taxon>
    </lineage>
</organism>
<sequence>MYKLVAVSSGSGLMSGAVAGVLPTFQLVCFVVGLTLLNLGYLKR</sequence>
<comment type="caution">
    <text evidence="2">The sequence shown here is derived from an EMBL/GenBank/DDBJ whole genome shotgun (WGS) entry which is preliminary data.</text>
</comment>
<evidence type="ECO:0000313" key="2">
    <source>
        <dbReference type="EMBL" id="SUP22986.1"/>
    </source>
</evidence>
<evidence type="ECO:0000256" key="1">
    <source>
        <dbReference type="SAM" id="Phobius"/>
    </source>
</evidence>
<name>A0AAX2LMU8_VIBFL</name>
<keyword evidence="1" id="KW-0472">Membrane</keyword>
<reference evidence="2 3" key="1">
    <citation type="submission" date="2018-06" db="EMBL/GenBank/DDBJ databases">
        <authorList>
            <consortium name="Pathogen Informatics"/>
            <person name="Doyle S."/>
        </authorList>
    </citation>
    <scope>NUCLEOTIDE SEQUENCE [LARGE SCALE GENOMIC DNA]</scope>
    <source>
        <strain evidence="2 3">NCTC11327</strain>
    </source>
</reference>
<dbReference type="RefSeq" id="WP_255283833.1">
    <property type="nucleotide sequence ID" value="NZ_CABLBX010000001.1"/>
</dbReference>
<gene>
    <name evidence="2" type="ORF">NCTC11327_01169</name>
</gene>
<evidence type="ECO:0000313" key="3">
    <source>
        <dbReference type="Proteomes" id="UP000254626"/>
    </source>
</evidence>
<keyword evidence="1" id="KW-1133">Transmembrane helix</keyword>
<accession>A0AAX2LMU8</accession>
<dbReference type="AlphaFoldDB" id="A0AAX2LMU8"/>
<protein>
    <submittedName>
        <fullName evidence="2">Uncharacterized protein</fullName>
    </submittedName>
</protein>